<comment type="similarity">
    <text evidence="2">Belongs to the FliS family.</text>
</comment>
<dbReference type="Proteomes" id="UP000321379">
    <property type="component" value="Unassembled WGS sequence"/>
</dbReference>
<dbReference type="GO" id="GO:0005829">
    <property type="term" value="C:cytosol"/>
    <property type="evidence" value="ECO:0007669"/>
    <property type="project" value="UniProtKB-SubCell"/>
</dbReference>
<evidence type="ECO:0000256" key="2">
    <source>
        <dbReference type="ARBA" id="ARBA00008787"/>
    </source>
</evidence>
<keyword evidence="7" id="KW-1185">Reference proteome</keyword>
<evidence type="ECO:0000256" key="4">
    <source>
        <dbReference type="ARBA" id="ARBA00022795"/>
    </source>
</evidence>
<dbReference type="PANTHER" id="PTHR34773:SF1">
    <property type="entry name" value="FLAGELLAR SECRETION CHAPERONE FLIS"/>
    <property type="match status" value="1"/>
</dbReference>
<dbReference type="InterPro" id="IPR003713">
    <property type="entry name" value="FliS"/>
</dbReference>
<accession>A0A5C8UNW3</accession>
<evidence type="ECO:0000256" key="5">
    <source>
        <dbReference type="ARBA" id="ARBA00023186"/>
    </source>
</evidence>
<evidence type="ECO:0000313" key="6">
    <source>
        <dbReference type="EMBL" id="TXN29217.1"/>
    </source>
</evidence>
<dbReference type="SUPFAM" id="SSF101116">
    <property type="entry name" value="Flagellar export chaperone FliS"/>
    <property type="match status" value="1"/>
</dbReference>
<protein>
    <submittedName>
        <fullName evidence="6">Flagellar export chaperone FliS</fullName>
    </submittedName>
</protein>
<organism evidence="6 7">
    <name type="scientific">Lacisediminihabitans profunda</name>
    <dbReference type="NCBI Taxonomy" id="2594790"/>
    <lineage>
        <taxon>Bacteria</taxon>
        <taxon>Bacillati</taxon>
        <taxon>Actinomycetota</taxon>
        <taxon>Actinomycetes</taxon>
        <taxon>Micrococcales</taxon>
        <taxon>Microbacteriaceae</taxon>
        <taxon>Lacisediminihabitans</taxon>
    </lineage>
</organism>
<keyword evidence="3" id="KW-0963">Cytoplasm</keyword>
<comment type="caution">
    <text evidence="6">The sequence shown here is derived from an EMBL/GenBank/DDBJ whole genome shotgun (WGS) entry which is preliminary data.</text>
</comment>
<dbReference type="GO" id="GO:0071973">
    <property type="term" value="P:bacterial-type flagellum-dependent cell motility"/>
    <property type="evidence" value="ECO:0007669"/>
    <property type="project" value="TreeGrafter"/>
</dbReference>
<keyword evidence="5" id="KW-0143">Chaperone</keyword>
<keyword evidence="6" id="KW-0966">Cell projection</keyword>
<evidence type="ECO:0000256" key="1">
    <source>
        <dbReference type="ARBA" id="ARBA00004514"/>
    </source>
</evidence>
<sequence>MGTMTMTMSAQRSQYNSDAILSASPVRLLTMLYDRLLLDLGRAEIAHAAEDWPTVSSNLLHAQAIIAELTSSLKVELWDGGQGLLSLYNYTTSLLVMANVKRDAASIRESIELLEPLRQAWHEAASQLSVPDRGASTGESRELGVA</sequence>
<keyword evidence="6" id="KW-0282">Flagellum</keyword>
<dbReference type="InterPro" id="IPR036584">
    <property type="entry name" value="FliS_sf"/>
</dbReference>
<dbReference type="Pfam" id="PF02561">
    <property type="entry name" value="FliS"/>
    <property type="match status" value="1"/>
</dbReference>
<evidence type="ECO:0000256" key="3">
    <source>
        <dbReference type="ARBA" id="ARBA00022490"/>
    </source>
</evidence>
<gene>
    <name evidence="6" type="primary">fliS</name>
    <name evidence="6" type="ORF">FVP33_13625</name>
</gene>
<comment type="subcellular location">
    <subcellularLocation>
        <location evidence="1">Cytoplasm</location>
        <location evidence="1">Cytosol</location>
    </subcellularLocation>
</comment>
<proteinExistence type="inferred from homology"/>
<keyword evidence="4" id="KW-1005">Bacterial flagellum biogenesis</keyword>
<dbReference type="PANTHER" id="PTHR34773">
    <property type="entry name" value="FLAGELLAR SECRETION CHAPERONE FLIS"/>
    <property type="match status" value="1"/>
</dbReference>
<dbReference type="NCBIfam" id="TIGR00208">
    <property type="entry name" value="fliS"/>
    <property type="match status" value="1"/>
</dbReference>
<keyword evidence="6" id="KW-0969">Cilium</keyword>
<dbReference type="AlphaFoldDB" id="A0A5C8UNW3"/>
<dbReference type="Gene3D" id="1.20.120.340">
    <property type="entry name" value="Flagellar protein FliS"/>
    <property type="match status" value="1"/>
</dbReference>
<reference evidence="6 7" key="1">
    <citation type="submission" date="2019-08" db="EMBL/GenBank/DDBJ databases">
        <title>Bacterial whole genome sequence for Glaciihabitans sp. CHu50b-6-2.</title>
        <authorList>
            <person name="Jin L."/>
        </authorList>
    </citation>
    <scope>NUCLEOTIDE SEQUENCE [LARGE SCALE GENOMIC DNA]</scope>
    <source>
        <strain evidence="6 7">CHu50b-6-2</strain>
    </source>
</reference>
<dbReference type="EMBL" id="VRMG01000009">
    <property type="protein sequence ID" value="TXN29217.1"/>
    <property type="molecule type" value="Genomic_DNA"/>
</dbReference>
<dbReference type="CDD" id="cd16098">
    <property type="entry name" value="FliS"/>
    <property type="match status" value="1"/>
</dbReference>
<evidence type="ECO:0000313" key="7">
    <source>
        <dbReference type="Proteomes" id="UP000321379"/>
    </source>
</evidence>
<name>A0A5C8UNW3_9MICO</name>
<dbReference type="GO" id="GO:0044780">
    <property type="term" value="P:bacterial-type flagellum assembly"/>
    <property type="evidence" value="ECO:0007669"/>
    <property type="project" value="InterPro"/>
</dbReference>